<protein>
    <submittedName>
        <fullName evidence="14">CCA tRNA nucleotidyltransferase</fullName>
        <ecNumber evidence="14">2.7.7.72</ecNumber>
    </submittedName>
</protein>
<evidence type="ECO:0000256" key="5">
    <source>
        <dbReference type="ARBA" id="ARBA00022723"/>
    </source>
</evidence>
<feature type="domain" description="CCA-adding enzyme C-terminal" evidence="13">
    <location>
        <begin position="248"/>
        <end position="404"/>
    </location>
</feature>
<reference evidence="14 15" key="1">
    <citation type="submission" date="2022-12" db="EMBL/GenBank/DDBJ databases">
        <title>Draft genome sequence of Paenibacillus sp. dW9.</title>
        <authorList>
            <person name="Choi E.-W."/>
            <person name="Kim D.-U."/>
        </authorList>
    </citation>
    <scope>NUCLEOTIDE SEQUENCE [LARGE SCALE GENOMIC DNA]</scope>
    <source>
        <strain evidence="15">dW9</strain>
    </source>
</reference>
<sequence>MSEPLEQQALQIVRELNMHGYAAYLVGGCVRDKQLGRPVKDYDIATSAKPEDVQKLFPRTIPTGLQHGTITVLRNRVPYEVTTFRREGNYEAFRRPSEVEYIDNLQEDLERRDFTMNSMALDAEGKLVDPFGGMNDVRDGLLRCVGDPRERFQEDALRMLRCIRFAAEYGLRIEQGTWTALLEKLPLLRHIAMERVRAELERMMNGSDPQQALRLLAASKALRYVKQELRLADLDGAEADPGWAELPEAEWRWAYWFMKLGADRLETENDLRQLTFSKQQTEAIGSILGAYHAVEAGNGDLPAEAKRIWVLAALQFGIPAMSALASLYALQRDDRAQQRWADCGPAWLEGLPVSQLSDLAITGKDLIETLRRKPGPWMGKLLQRLLEQAALGELPNERSPLLAAAEAEYERMQEMDTQ</sequence>
<name>A0ABT4Q7X8_9BACL</name>
<evidence type="ECO:0000313" key="15">
    <source>
        <dbReference type="Proteomes" id="UP001527882"/>
    </source>
</evidence>
<dbReference type="PANTHER" id="PTHR46173:SF1">
    <property type="entry name" value="CCA TRNA NUCLEOTIDYLTRANSFERASE 1, MITOCHONDRIAL"/>
    <property type="match status" value="1"/>
</dbReference>
<keyword evidence="6" id="KW-0547">Nucleotide-binding</keyword>
<organism evidence="14 15">
    <name type="scientific">Paenibacillus gyeongsangnamensis</name>
    <dbReference type="NCBI Taxonomy" id="3388067"/>
    <lineage>
        <taxon>Bacteria</taxon>
        <taxon>Bacillati</taxon>
        <taxon>Bacillota</taxon>
        <taxon>Bacilli</taxon>
        <taxon>Bacillales</taxon>
        <taxon>Paenibacillaceae</taxon>
        <taxon>Paenibacillus</taxon>
    </lineage>
</organism>
<dbReference type="SUPFAM" id="SSF81301">
    <property type="entry name" value="Nucleotidyltransferase"/>
    <property type="match status" value="1"/>
</dbReference>
<feature type="domain" description="Poly A polymerase head" evidence="11">
    <location>
        <begin position="23"/>
        <end position="143"/>
    </location>
</feature>
<dbReference type="InterPro" id="IPR002646">
    <property type="entry name" value="PolA_pol_head_dom"/>
</dbReference>
<evidence type="ECO:0000256" key="6">
    <source>
        <dbReference type="ARBA" id="ARBA00022741"/>
    </source>
</evidence>
<dbReference type="GO" id="GO:0004810">
    <property type="term" value="F:CCA tRNA nucleotidyltransferase activity"/>
    <property type="evidence" value="ECO:0007669"/>
    <property type="project" value="UniProtKB-EC"/>
</dbReference>
<keyword evidence="10" id="KW-0472">Membrane</keyword>
<evidence type="ECO:0000313" key="14">
    <source>
        <dbReference type="EMBL" id="MCZ8512975.1"/>
    </source>
</evidence>
<dbReference type="Gene3D" id="1.10.3090.10">
    <property type="entry name" value="cca-adding enzyme, domain 2"/>
    <property type="match status" value="1"/>
</dbReference>
<feature type="transmembrane region" description="Helical" evidence="10">
    <location>
        <begin position="308"/>
        <end position="330"/>
    </location>
</feature>
<comment type="caution">
    <text evidence="14">The sequence shown here is derived from an EMBL/GenBank/DDBJ whole genome shotgun (WGS) entry which is preliminary data.</text>
</comment>
<evidence type="ECO:0000259" key="11">
    <source>
        <dbReference type="Pfam" id="PF01743"/>
    </source>
</evidence>
<evidence type="ECO:0000256" key="4">
    <source>
        <dbReference type="ARBA" id="ARBA00022695"/>
    </source>
</evidence>
<dbReference type="InterPro" id="IPR032810">
    <property type="entry name" value="CCA-adding_enz_C"/>
</dbReference>
<dbReference type="Gene3D" id="3.30.460.10">
    <property type="entry name" value="Beta Polymerase, domain 2"/>
    <property type="match status" value="1"/>
</dbReference>
<evidence type="ECO:0000256" key="3">
    <source>
        <dbReference type="ARBA" id="ARBA00022694"/>
    </source>
</evidence>
<dbReference type="Gene3D" id="1.10.246.80">
    <property type="match status" value="1"/>
</dbReference>
<keyword evidence="3" id="KW-0819">tRNA processing</keyword>
<evidence type="ECO:0000256" key="10">
    <source>
        <dbReference type="SAM" id="Phobius"/>
    </source>
</evidence>
<dbReference type="CDD" id="cd05398">
    <property type="entry name" value="NT_ClassII-CCAase"/>
    <property type="match status" value="1"/>
</dbReference>
<keyword evidence="10" id="KW-1133">Transmembrane helix</keyword>
<feature type="domain" description="tRNA nucleotidyltransferase/poly(A) polymerase RNA and SrmB- binding" evidence="12">
    <location>
        <begin position="170"/>
        <end position="229"/>
    </location>
</feature>
<accession>A0ABT4Q7X8</accession>
<keyword evidence="8 9" id="KW-0694">RNA-binding</keyword>
<keyword evidence="2 9" id="KW-0808">Transferase</keyword>
<evidence type="ECO:0000256" key="9">
    <source>
        <dbReference type="RuleBase" id="RU003953"/>
    </source>
</evidence>
<dbReference type="Pfam" id="PF13735">
    <property type="entry name" value="tRNA_NucTran2_2"/>
    <property type="match status" value="1"/>
</dbReference>
<dbReference type="NCBIfam" id="NF009814">
    <property type="entry name" value="PRK13299.1"/>
    <property type="match status" value="1"/>
</dbReference>
<dbReference type="InterPro" id="IPR050264">
    <property type="entry name" value="Bact_CCA-adding_enz_type3_sf"/>
</dbReference>
<dbReference type="InterPro" id="IPR043519">
    <property type="entry name" value="NT_sf"/>
</dbReference>
<comment type="similarity">
    <text evidence="9">Belongs to the tRNA nucleotidyltransferase/poly(A) polymerase family.</text>
</comment>
<evidence type="ECO:0000259" key="13">
    <source>
        <dbReference type="Pfam" id="PF13735"/>
    </source>
</evidence>
<evidence type="ECO:0000256" key="1">
    <source>
        <dbReference type="ARBA" id="ARBA00001946"/>
    </source>
</evidence>
<keyword evidence="7" id="KW-0460">Magnesium</keyword>
<dbReference type="EC" id="2.7.7.72" evidence="14"/>
<dbReference type="PANTHER" id="PTHR46173">
    <property type="entry name" value="CCA TRNA NUCLEOTIDYLTRANSFERASE 1, MITOCHONDRIAL"/>
    <property type="match status" value="1"/>
</dbReference>
<dbReference type="Pfam" id="PF12627">
    <property type="entry name" value="PolyA_pol_RNAbd"/>
    <property type="match status" value="1"/>
</dbReference>
<dbReference type="Proteomes" id="UP001527882">
    <property type="component" value="Unassembled WGS sequence"/>
</dbReference>
<dbReference type="Pfam" id="PF01743">
    <property type="entry name" value="PolyA_pol"/>
    <property type="match status" value="1"/>
</dbReference>
<keyword evidence="15" id="KW-1185">Reference proteome</keyword>
<dbReference type="SUPFAM" id="SSF81891">
    <property type="entry name" value="Poly A polymerase C-terminal region-like"/>
    <property type="match status" value="1"/>
</dbReference>
<dbReference type="RefSeq" id="WP_269881439.1">
    <property type="nucleotide sequence ID" value="NZ_JAQAGZ010000006.1"/>
</dbReference>
<keyword evidence="4 14" id="KW-0548">Nucleotidyltransferase</keyword>
<evidence type="ECO:0000256" key="2">
    <source>
        <dbReference type="ARBA" id="ARBA00022679"/>
    </source>
</evidence>
<proteinExistence type="inferred from homology"/>
<comment type="cofactor">
    <cofactor evidence="1">
        <name>Mg(2+)</name>
        <dbReference type="ChEBI" id="CHEBI:18420"/>
    </cofactor>
</comment>
<dbReference type="InterPro" id="IPR032828">
    <property type="entry name" value="PolyA_RNA-bd"/>
</dbReference>
<evidence type="ECO:0000259" key="12">
    <source>
        <dbReference type="Pfam" id="PF12627"/>
    </source>
</evidence>
<gene>
    <name evidence="14" type="ORF">O9H85_11195</name>
</gene>
<evidence type="ECO:0000256" key="8">
    <source>
        <dbReference type="ARBA" id="ARBA00022884"/>
    </source>
</evidence>
<keyword evidence="10" id="KW-0812">Transmembrane</keyword>
<evidence type="ECO:0000256" key="7">
    <source>
        <dbReference type="ARBA" id="ARBA00022842"/>
    </source>
</evidence>
<keyword evidence="5" id="KW-0479">Metal-binding</keyword>
<dbReference type="EMBL" id="JAQAGZ010000006">
    <property type="protein sequence ID" value="MCZ8512975.1"/>
    <property type="molecule type" value="Genomic_DNA"/>
</dbReference>